<dbReference type="NCBIfam" id="TIGR02595">
    <property type="entry name" value="PEP_CTERM"/>
    <property type="match status" value="1"/>
</dbReference>
<dbReference type="InterPro" id="IPR013424">
    <property type="entry name" value="Ice-binding_C"/>
</dbReference>
<name>A0A5M6D1S0_9BACT</name>
<organism evidence="1 2">
    <name type="scientific">Roseiconus nitratireducens</name>
    <dbReference type="NCBI Taxonomy" id="2605748"/>
    <lineage>
        <taxon>Bacteria</taxon>
        <taxon>Pseudomonadati</taxon>
        <taxon>Planctomycetota</taxon>
        <taxon>Planctomycetia</taxon>
        <taxon>Pirellulales</taxon>
        <taxon>Pirellulaceae</taxon>
        <taxon>Roseiconus</taxon>
    </lineage>
</organism>
<dbReference type="RefSeq" id="WP_150077820.1">
    <property type="nucleotide sequence ID" value="NZ_VWOX01000010.1"/>
</dbReference>
<reference evidence="1 2" key="1">
    <citation type="submission" date="2019-08" db="EMBL/GenBank/DDBJ databases">
        <authorList>
            <person name="Dhanesh K."/>
            <person name="Kumar G."/>
            <person name="Sasikala C."/>
            <person name="Venkata Ramana C."/>
        </authorList>
    </citation>
    <scope>NUCLEOTIDE SEQUENCE [LARGE SCALE GENOMIC DNA]</scope>
    <source>
        <strain evidence="1 2">JC645</strain>
    </source>
</reference>
<sequence length="227" mass="24444">MCHPSSRPFFGTHCLYLFFGVALLVDVVPARGELLVTIEDGMIAPNGNLSLDIGIESDTPPELLSEFEFSVRLNPMPAAPGSSLQFVDSQSESFLSDPEYVFFGNSDSLTFGAVTYDSTTQITVFDLTADFTDVPVSSRRLLTTIELRHQTGSASVGQVAGNQFEVTLGPDPLFFNADGFEVPFSLTSGIVTVAATAVPEPGTTAFLALTLTGAAMRRRRRPRGHRT</sequence>
<proteinExistence type="predicted"/>
<keyword evidence="2" id="KW-1185">Reference proteome</keyword>
<dbReference type="Proteomes" id="UP000324479">
    <property type="component" value="Unassembled WGS sequence"/>
</dbReference>
<evidence type="ECO:0000313" key="2">
    <source>
        <dbReference type="Proteomes" id="UP000324479"/>
    </source>
</evidence>
<dbReference type="EMBL" id="VWOX01000010">
    <property type="protein sequence ID" value="KAA5541434.1"/>
    <property type="molecule type" value="Genomic_DNA"/>
</dbReference>
<protein>
    <submittedName>
        <fullName evidence="1">PEP-CTERM sorting domain-containing protein</fullName>
    </submittedName>
</protein>
<comment type="caution">
    <text evidence="1">The sequence shown here is derived from an EMBL/GenBank/DDBJ whole genome shotgun (WGS) entry which is preliminary data.</text>
</comment>
<evidence type="ECO:0000313" key="1">
    <source>
        <dbReference type="EMBL" id="KAA5541434.1"/>
    </source>
</evidence>
<dbReference type="AlphaFoldDB" id="A0A5M6D1S0"/>
<accession>A0A5M6D1S0</accession>
<gene>
    <name evidence="1" type="ORF">FYK55_17875</name>
</gene>